<dbReference type="Pfam" id="PF24671">
    <property type="entry name" value="DRC7_C"/>
    <property type="match status" value="1"/>
</dbReference>
<sequence>MCADIARLTICRHLSLLVKFVSVSIKRSSLPYAELNDWQGCAQFVSDYIVYEPHNNDNDLVLPTTLRSPTWLINFRRGNSFECATFLTSLLLGQGYNAFVVFGYASREQVQCDRTRITYPYLPEEEPKIIEEEHAVNLTYKLKPPADFRSKFLLKLDAREKLKLETEIKEQEEKQARIIMELEKPQPDKYHGHRVHAWVVVLPAINDTKGKQIKNPFFIESSTGEMYDLNDPQTDLLYLGVESIWNDENYWINMQDDTIGCNKINWNLTSTKLWEHLLPGEPWTMRGIEDELMEENIQIEQEKHLDMPASYVNEIFINSLDYERRYPQGHKTKFYKKVKVDLYLPYVQLDGLIEKLTIYDDYEYTVPIEIYEKYANRNDHLVRSQRNLNTNYVTDFYKRGRADACKEHRYYTNYENSSMYNKRMLHFYDFVRLDGLLEIDIHPLRLIQYYSDRDDLLYYRNVEFSPDEGNPVLDGIHYRHIQRITEKYRRNKQLPASRDIAVKEFFLTEKEIHLKFHYEDDRITRGIRVYKKPEPGENLNVHTAVIQEYNPDAVAVPEQNLYLFKELERLLKEEDQCVSNVRNAETEIISFIKTRTNEYLHPQLIISSFDKNRIEETGRSIKDTISISHSLGDITEPVDHFAPYLAQIGNPKHISKAQAYLLREDCLNDFKDSQVNKANVILRKSEELTEEMKKLQALLTQNEDLTREEEDELLAKTNEINFNLHLLDMKLDRHKNLVPLRYKMLVEFLQQDERLHLLNE</sequence>
<name>A0ABM1IQX3_POLDO</name>
<proteinExistence type="predicted"/>
<evidence type="ECO:0000256" key="4">
    <source>
        <dbReference type="SAM" id="Coils"/>
    </source>
</evidence>
<keyword evidence="3" id="KW-0206">Cytoskeleton</keyword>
<evidence type="ECO:0000313" key="9">
    <source>
        <dbReference type="RefSeq" id="XP_015182610.1"/>
    </source>
</evidence>
<organism evidence="8 9">
    <name type="scientific">Polistes dominula</name>
    <name type="common">European paper wasp</name>
    <name type="synonym">Vespa dominula</name>
    <dbReference type="NCBI Taxonomy" id="743375"/>
    <lineage>
        <taxon>Eukaryota</taxon>
        <taxon>Metazoa</taxon>
        <taxon>Ecdysozoa</taxon>
        <taxon>Arthropoda</taxon>
        <taxon>Hexapoda</taxon>
        <taxon>Insecta</taxon>
        <taxon>Pterygota</taxon>
        <taxon>Neoptera</taxon>
        <taxon>Endopterygota</taxon>
        <taxon>Hymenoptera</taxon>
        <taxon>Apocrita</taxon>
        <taxon>Aculeata</taxon>
        <taxon>Vespoidea</taxon>
        <taxon>Vespidae</taxon>
        <taxon>Polistinae</taxon>
        <taxon>Polistini</taxon>
        <taxon>Polistes</taxon>
    </lineage>
</organism>
<feature type="domain" description="Dynein regulatory complex subunit 7 C-terminal" evidence="7">
    <location>
        <begin position="653"/>
        <end position="757"/>
    </location>
</feature>
<evidence type="ECO:0000256" key="1">
    <source>
        <dbReference type="ARBA" id="ARBA00004245"/>
    </source>
</evidence>
<dbReference type="InterPro" id="IPR056291">
    <property type="entry name" value="MORN_DRC7"/>
</dbReference>
<dbReference type="RefSeq" id="XP_015182610.1">
    <property type="nucleotide sequence ID" value="XM_015327124.1"/>
</dbReference>
<gene>
    <name evidence="9" type="primary">LOC107069643</name>
</gene>
<protein>
    <submittedName>
        <fullName evidence="9">Dynein regulatory complex subunit 7 isoform X1</fullName>
    </submittedName>
</protein>
<dbReference type="PANTHER" id="PTHR35249:SF2">
    <property type="entry name" value="DYNEIN REGULATORY COMPLEX SUBUNIT 7"/>
    <property type="match status" value="1"/>
</dbReference>
<evidence type="ECO:0000259" key="7">
    <source>
        <dbReference type="Pfam" id="PF24671"/>
    </source>
</evidence>
<evidence type="ECO:0000259" key="6">
    <source>
        <dbReference type="Pfam" id="PF24667"/>
    </source>
</evidence>
<evidence type="ECO:0000256" key="2">
    <source>
        <dbReference type="ARBA" id="ARBA00022490"/>
    </source>
</evidence>
<dbReference type="GeneID" id="107069643"/>
<feature type="domain" description="CEP76/DRC7 peptidase-like" evidence="5">
    <location>
        <begin position="195"/>
        <end position="277"/>
    </location>
</feature>
<keyword evidence="8" id="KW-1185">Reference proteome</keyword>
<keyword evidence="4" id="KW-0175">Coiled coil</keyword>
<comment type="subcellular location">
    <subcellularLocation>
        <location evidence="1">Cytoplasm</location>
        <location evidence="1">Cytoskeleton</location>
    </subcellularLocation>
</comment>
<dbReference type="Pfam" id="PF24667">
    <property type="entry name" value="MORN_DRC7"/>
    <property type="match status" value="1"/>
</dbReference>
<reference evidence="9" key="1">
    <citation type="submission" date="2025-08" db="UniProtKB">
        <authorList>
            <consortium name="RefSeq"/>
        </authorList>
    </citation>
    <scope>IDENTIFICATION</scope>
    <source>
        <tissue evidence="9">Whole body</tissue>
    </source>
</reference>
<feature type="coiled-coil region" evidence="4">
    <location>
        <begin position="678"/>
        <end position="712"/>
    </location>
</feature>
<evidence type="ECO:0000313" key="8">
    <source>
        <dbReference type="Proteomes" id="UP000694924"/>
    </source>
</evidence>
<feature type="domain" description="Dynein regulatory complex subunit 7 MORN" evidence="6">
    <location>
        <begin position="327"/>
        <end position="607"/>
    </location>
</feature>
<dbReference type="InterPro" id="IPR056292">
    <property type="entry name" value="DRC7_C"/>
</dbReference>
<dbReference type="Pfam" id="PF24656">
    <property type="entry name" value="CEPT76_peptidase"/>
    <property type="match status" value="1"/>
</dbReference>
<evidence type="ECO:0000256" key="3">
    <source>
        <dbReference type="ARBA" id="ARBA00023212"/>
    </source>
</evidence>
<dbReference type="Proteomes" id="UP000694924">
    <property type="component" value="Unplaced"/>
</dbReference>
<feature type="coiled-coil region" evidence="4">
    <location>
        <begin position="154"/>
        <end position="181"/>
    </location>
</feature>
<dbReference type="InterPro" id="IPR056290">
    <property type="entry name" value="CEPT76/DRC7_peptidase-like_dom"/>
</dbReference>
<keyword evidence="2" id="KW-0963">Cytoplasm</keyword>
<accession>A0ABM1IQX3</accession>
<dbReference type="PANTHER" id="PTHR35249">
    <property type="entry name" value="DYNEIN REGULATORY COMPLEX SUBUNIT 7"/>
    <property type="match status" value="1"/>
</dbReference>
<evidence type="ECO:0000259" key="5">
    <source>
        <dbReference type="Pfam" id="PF24656"/>
    </source>
</evidence>
<dbReference type="InterPro" id="IPR033551">
    <property type="entry name" value="DRC7/lobo"/>
</dbReference>